<dbReference type="PANTHER" id="PTHR35617:SF3">
    <property type="entry name" value="CORE-BINDING (CB) DOMAIN-CONTAINING PROTEIN"/>
    <property type="match status" value="1"/>
</dbReference>
<dbReference type="GO" id="GO:0015074">
    <property type="term" value="P:DNA integration"/>
    <property type="evidence" value="ECO:0007669"/>
    <property type="project" value="InterPro"/>
</dbReference>
<dbReference type="SUPFAM" id="SSF56349">
    <property type="entry name" value="DNA breaking-rejoining enzymes"/>
    <property type="match status" value="1"/>
</dbReference>
<reference evidence="3" key="1">
    <citation type="submission" date="2021-10" db="EMBL/GenBank/DDBJ databases">
        <title>Tropical sea cucumber genome reveals ecological adaptation and Cuvierian tubules defense mechanism.</title>
        <authorList>
            <person name="Chen T."/>
        </authorList>
    </citation>
    <scope>NUCLEOTIDE SEQUENCE</scope>
    <source>
        <strain evidence="3">Nanhai2018</strain>
        <tissue evidence="3">Muscle</tissue>
    </source>
</reference>
<organism evidence="3 4">
    <name type="scientific">Holothuria leucospilota</name>
    <name type="common">Black long sea cucumber</name>
    <name type="synonym">Mertensiothuria leucospilota</name>
    <dbReference type="NCBI Taxonomy" id="206669"/>
    <lineage>
        <taxon>Eukaryota</taxon>
        <taxon>Metazoa</taxon>
        <taxon>Echinodermata</taxon>
        <taxon>Eleutherozoa</taxon>
        <taxon>Echinozoa</taxon>
        <taxon>Holothuroidea</taxon>
        <taxon>Aspidochirotacea</taxon>
        <taxon>Aspidochirotida</taxon>
        <taxon>Holothuriidae</taxon>
        <taxon>Holothuria</taxon>
    </lineage>
</organism>
<dbReference type="Proteomes" id="UP001152320">
    <property type="component" value="Chromosome 19"/>
</dbReference>
<evidence type="ECO:0000313" key="4">
    <source>
        <dbReference type="Proteomes" id="UP001152320"/>
    </source>
</evidence>
<dbReference type="GO" id="GO:0006310">
    <property type="term" value="P:DNA recombination"/>
    <property type="evidence" value="ECO:0007669"/>
    <property type="project" value="UniProtKB-KW"/>
</dbReference>
<feature type="region of interest" description="Disordered" evidence="2">
    <location>
        <begin position="1"/>
        <end position="34"/>
    </location>
</feature>
<name>A0A9Q0YK83_HOLLE</name>
<dbReference type="AlphaFoldDB" id="A0A9Q0YK83"/>
<proteinExistence type="predicted"/>
<sequence length="377" mass="41070">MVPTPPTPADGPTGGAPSSTGPGFPGPGEGAPPQVQDLHLTAWRLSGIPSDHRDFLTTLPPWRPQHGDLPPGALTILDLPDTPNGVPTTRLIRIRRPWARISEFLMVLFEEGKQVNTVKNYRSAIAAVHKGFPDGSTVGTSAVLQQLLQGMSNSRPALKLLAPSWSINGVLQALAQKPYEPLHSCPLELLTRKVLFLVAAASARRRSCLQALSVRPGHVRFENHGVRLIPDHQFLAKNQTLTFLPGDIFIPEISSASSVPEDRKWCPVRALKWYLHRTKEVRASDRLFVLPRRPFTAASKDTISRWLTEVITPHAGGKVRAHQVRGMAASKALFAGVPIEDILKAAAWKTPSTFVACYLSDTLAAETAFGRAVLAPR</sequence>
<comment type="caution">
    <text evidence="3">The sequence shown here is derived from an EMBL/GenBank/DDBJ whole genome shotgun (WGS) entry which is preliminary data.</text>
</comment>
<evidence type="ECO:0000313" key="3">
    <source>
        <dbReference type="EMBL" id="KAJ8024083.1"/>
    </source>
</evidence>
<accession>A0A9Q0YK83</accession>
<dbReference type="Gene3D" id="1.10.443.10">
    <property type="entry name" value="Intergrase catalytic core"/>
    <property type="match status" value="1"/>
</dbReference>
<evidence type="ECO:0008006" key="5">
    <source>
        <dbReference type="Google" id="ProtNLM"/>
    </source>
</evidence>
<keyword evidence="1" id="KW-0233">DNA recombination</keyword>
<dbReference type="EMBL" id="JAIZAY010000019">
    <property type="protein sequence ID" value="KAJ8024083.1"/>
    <property type="molecule type" value="Genomic_DNA"/>
</dbReference>
<dbReference type="InterPro" id="IPR013762">
    <property type="entry name" value="Integrase-like_cat_sf"/>
</dbReference>
<dbReference type="OrthoDB" id="6090063at2759"/>
<evidence type="ECO:0000256" key="1">
    <source>
        <dbReference type="ARBA" id="ARBA00023172"/>
    </source>
</evidence>
<dbReference type="InterPro" id="IPR011010">
    <property type="entry name" value="DNA_brk_join_enz"/>
</dbReference>
<dbReference type="GO" id="GO:0003677">
    <property type="term" value="F:DNA binding"/>
    <property type="evidence" value="ECO:0007669"/>
    <property type="project" value="InterPro"/>
</dbReference>
<gene>
    <name evidence="3" type="ORF">HOLleu_36711</name>
</gene>
<evidence type="ECO:0000256" key="2">
    <source>
        <dbReference type="SAM" id="MobiDB-lite"/>
    </source>
</evidence>
<keyword evidence="4" id="KW-1185">Reference proteome</keyword>
<protein>
    <recommendedName>
        <fullName evidence="5">Tyr recombinase domain-containing protein</fullName>
    </recommendedName>
</protein>
<dbReference type="PANTHER" id="PTHR35617">
    <property type="entry name" value="PHAGE_INTEGRASE DOMAIN-CONTAINING PROTEIN"/>
    <property type="match status" value="1"/>
</dbReference>